<dbReference type="EMBL" id="JAIXNE010000005">
    <property type="protein sequence ID" value="MCA6078277.1"/>
    <property type="molecule type" value="Genomic_DNA"/>
</dbReference>
<dbReference type="PANTHER" id="PTHR47245:SF2">
    <property type="entry name" value="PEPTIDYL-PROLYL CIS-TRANS ISOMERASE HP_0175-RELATED"/>
    <property type="match status" value="1"/>
</dbReference>
<dbReference type="InterPro" id="IPR023058">
    <property type="entry name" value="PPIase_PpiC_CS"/>
</dbReference>
<dbReference type="GO" id="GO:0003755">
    <property type="term" value="F:peptidyl-prolyl cis-trans isomerase activity"/>
    <property type="evidence" value="ECO:0007669"/>
    <property type="project" value="UniProtKB-KW"/>
</dbReference>
<dbReference type="RefSeq" id="WP_225699131.1">
    <property type="nucleotide sequence ID" value="NZ_JAIXNE010000005.1"/>
</dbReference>
<name>A0A9X1HXI3_9BACT</name>
<reference evidence="3" key="1">
    <citation type="submission" date="2021-09" db="EMBL/GenBank/DDBJ databases">
        <title>Fulvivirga sp. isolated from coastal sediment.</title>
        <authorList>
            <person name="Yu H."/>
        </authorList>
    </citation>
    <scope>NUCLEOTIDE SEQUENCE</scope>
    <source>
        <strain evidence="3">1062</strain>
    </source>
</reference>
<dbReference type="InterPro" id="IPR046357">
    <property type="entry name" value="PPIase_dom_sf"/>
</dbReference>
<keyword evidence="1 3" id="KW-0413">Isomerase</keyword>
<sequence>MRQFIFLIPFFWIACQPAPQQSADSSAKMPPVLFTAGDSTIFADEFIYVYEKNNAQMDSAFTRNDISEYLDLYENFKVKIMEAYARGYDTLNEYRTELSSYEEQLKQPYLTETRVTDELINEAFDRSREEIRASHILIRFPEKPTPEDTVRAKERITDIREMAVNGASFDSLAAEFSEDPSARTNRGDLGYFTSMQMVYPFENAAYNTPVGSISPVIRTRFGYHIIKVNDRRGAHGPVIVSHLMLRHQPDTAAVRNRIFELHEQAAGGVPWEQLVKEHSEDLSTRERGGVLNPFSVGQAPIPFQEAAFSLQSKGDISDPVQTQFGWHILRLVERRPLPTREALEPAIQQRIAQDERSVIGQEFLISRLKEEWGFSENPEAKSMVREMADSTLNSGQWALPPVNDNVFLFSIGDQSYTQYDFALYLADNQKPNAQNPESYILQKYTEFKQDAIIRCEESHLEEKYPEYKMLLREYREGILYFKLMEEEIWKRASEDSAGQRAYYQEHKDQYPGTTTAVATVYALPDSVQCERLISLLKEGASLDSFLSEFQQLNSSPLLPVEVEWSMGDDSPWKSVPMQVGIYQKNIMYKWYVIHVTDVQENKVKPFEKIRGLVISDYQQFLEERWVQQLRDKYPVIRNESGVNYVYEALVR</sequence>
<dbReference type="Pfam" id="PF00639">
    <property type="entry name" value="Rotamase"/>
    <property type="match status" value="1"/>
</dbReference>
<dbReference type="Pfam" id="PF13616">
    <property type="entry name" value="Rotamase_3"/>
    <property type="match status" value="1"/>
</dbReference>
<feature type="domain" description="PpiC" evidence="2">
    <location>
        <begin position="128"/>
        <end position="230"/>
    </location>
</feature>
<protein>
    <submittedName>
        <fullName evidence="3">Peptidylprolyl isomerase</fullName>
        <ecNumber evidence="3">5.2.1.8</ecNumber>
    </submittedName>
</protein>
<dbReference type="InterPro" id="IPR000297">
    <property type="entry name" value="PPIase_PpiC"/>
</dbReference>
<dbReference type="Proteomes" id="UP001139409">
    <property type="component" value="Unassembled WGS sequence"/>
</dbReference>
<dbReference type="AlphaFoldDB" id="A0A9X1HXI3"/>
<dbReference type="SUPFAM" id="SSF54534">
    <property type="entry name" value="FKBP-like"/>
    <property type="match status" value="2"/>
</dbReference>
<organism evidence="3 4">
    <name type="scientific">Fulvivirga sedimenti</name>
    <dbReference type="NCBI Taxonomy" id="2879465"/>
    <lineage>
        <taxon>Bacteria</taxon>
        <taxon>Pseudomonadati</taxon>
        <taxon>Bacteroidota</taxon>
        <taxon>Cytophagia</taxon>
        <taxon>Cytophagales</taxon>
        <taxon>Fulvivirgaceae</taxon>
        <taxon>Fulvivirga</taxon>
    </lineage>
</organism>
<proteinExistence type="predicted"/>
<dbReference type="PANTHER" id="PTHR47245">
    <property type="entry name" value="PEPTIDYLPROLYL ISOMERASE"/>
    <property type="match status" value="1"/>
</dbReference>
<dbReference type="EC" id="5.2.1.8" evidence="3"/>
<feature type="domain" description="PpiC" evidence="2">
    <location>
        <begin position="235"/>
        <end position="333"/>
    </location>
</feature>
<evidence type="ECO:0000313" key="4">
    <source>
        <dbReference type="Proteomes" id="UP001139409"/>
    </source>
</evidence>
<keyword evidence="1" id="KW-0697">Rotamase</keyword>
<dbReference type="PROSITE" id="PS01096">
    <property type="entry name" value="PPIC_PPIASE_1"/>
    <property type="match status" value="1"/>
</dbReference>
<evidence type="ECO:0000256" key="1">
    <source>
        <dbReference type="PROSITE-ProRule" id="PRU00278"/>
    </source>
</evidence>
<evidence type="ECO:0000259" key="2">
    <source>
        <dbReference type="PROSITE" id="PS50198"/>
    </source>
</evidence>
<keyword evidence="4" id="KW-1185">Reference proteome</keyword>
<dbReference type="PROSITE" id="PS50198">
    <property type="entry name" value="PPIC_PPIASE_2"/>
    <property type="match status" value="2"/>
</dbReference>
<accession>A0A9X1HXI3</accession>
<dbReference type="Gene3D" id="3.10.50.40">
    <property type="match status" value="2"/>
</dbReference>
<dbReference type="PROSITE" id="PS51257">
    <property type="entry name" value="PROKAR_LIPOPROTEIN"/>
    <property type="match status" value="1"/>
</dbReference>
<dbReference type="InterPro" id="IPR050245">
    <property type="entry name" value="PrsA_foldase"/>
</dbReference>
<evidence type="ECO:0000313" key="3">
    <source>
        <dbReference type="EMBL" id="MCA6078277.1"/>
    </source>
</evidence>
<gene>
    <name evidence="3" type="ORF">LDX50_25620</name>
</gene>
<comment type="caution">
    <text evidence="3">The sequence shown here is derived from an EMBL/GenBank/DDBJ whole genome shotgun (WGS) entry which is preliminary data.</text>
</comment>